<dbReference type="Pfam" id="PF11683">
    <property type="entry name" value="DUF3278"/>
    <property type="match status" value="1"/>
</dbReference>
<evidence type="ECO:0000256" key="1">
    <source>
        <dbReference type="SAM" id="Phobius"/>
    </source>
</evidence>
<dbReference type="OrthoDB" id="2142440at2"/>
<reference evidence="3" key="1">
    <citation type="submission" date="2017-05" db="EMBL/GenBank/DDBJ databases">
        <authorList>
            <person name="Song R."/>
            <person name="Chenine A.L."/>
            <person name="Ruprecht R.M."/>
        </authorList>
    </citation>
    <scope>NUCLEOTIDE SEQUENCE</scope>
    <source>
        <strain evidence="3">ACA-DC 3411</strain>
    </source>
</reference>
<keyword evidence="1" id="KW-0472">Membrane</keyword>
<keyword evidence="1" id="KW-0812">Transmembrane</keyword>
<name>A0A1Y6JWF3_9LACO</name>
<reference evidence="4" key="2">
    <citation type="submission" date="2017-05" db="EMBL/GenBank/DDBJ databases">
        <authorList>
            <person name="Papadimitriou K."/>
        </authorList>
    </citation>
    <scope>NUCLEOTIDE SEQUENCE [LARGE SCALE GENOMIC DNA]</scope>
    <source>
        <strain evidence="4">ACA-DC 3411</strain>
    </source>
</reference>
<dbReference type="AlphaFoldDB" id="A0A1Y6JWF3"/>
<dbReference type="Proteomes" id="UP000195412">
    <property type="component" value="Chromosome I"/>
</dbReference>
<dbReference type="InterPro" id="IPR021697">
    <property type="entry name" value="DUF3278"/>
</dbReference>
<evidence type="ECO:0000313" key="4">
    <source>
        <dbReference type="Proteomes" id="UP000195412"/>
    </source>
</evidence>
<dbReference type="EMBL" id="LT854705">
    <property type="protein sequence ID" value="SMS13432.1"/>
    <property type="molecule type" value="Genomic_DNA"/>
</dbReference>
<evidence type="ECO:0000313" key="5">
    <source>
        <dbReference type="Proteomes" id="UP000321794"/>
    </source>
</evidence>
<dbReference type="EMBL" id="BJZK01000013">
    <property type="protein sequence ID" value="GEO72081.1"/>
    <property type="molecule type" value="Genomic_DNA"/>
</dbReference>
<reference evidence="2 5" key="3">
    <citation type="submission" date="2019-07" db="EMBL/GenBank/DDBJ databases">
        <title>Whole genome shotgun sequence of Lactobacillus zymae NBRC 107157.</title>
        <authorList>
            <person name="Hosoyama A."/>
            <person name="Uohara A."/>
            <person name="Ohji S."/>
            <person name="Ichikawa N."/>
        </authorList>
    </citation>
    <scope>NUCLEOTIDE SEQUENCE [LARGE SCALE GENOMIC DNA]</scope>
    <source>
        <strain evidence="2 5">NBRC 107157</strain>
    </source>
</reference>
<gene>
    <name evidence="3" type="ORF">LZ3411_0382</name>
    <name evidence="2" type="ORF">LZY01_12490</name>
</gene>
<keyword evidence="5" id="KW-1185">Reference proteome</keyword>
<feature type="transmembrane region" description="Helical" evidence="1">
    <location>
        <begin position="147"/>
        <end position="163"/>
    </location>
</feature>
<feature type="transmembrane region" description="Helical" evidence="1">
    <location>
        <begin position="37"/>
        <end position="54"/>
    </location>
</feature>
<evidence type="ECO:0000313" key="2">
    <source>
        <dbReference type="EMBL" id="GEO72081.1"/>
    </source>
</evidence>
<accession>A0A1Y6JWF3</accession>
<organism evidence="3 4">
    <name type="scientific">Levilactobacillus zymae</name>
    <dbReference type="NCBI Taxonomy" id="267363"/>
    <lineage>
        <taxon>Bacteria</taxon>
        <taxon>Bacillati</taxon>
        <taxon>Bacillota</taxon>
        <taxon>Bacilli</taxon>
        <taxon>Lactobacillales</taxon>
        <taxon>Lactobacillaceae</taxon>
        <taxon>Levilactobacillus</taxon>
    </lineage>
</organism>
<keyword evidence="1" id="KW-1133">Transmembrane helix</keyword>
<dbReference type="KEGG" id="lzy:LZ3411_0382"/>
<sequence length="174" mass="19999">MTQGYLWALQHFYHIHGVLDEYRVAELNRLGNRTFQVLWGYLLLSNLVALLATLRFSTTLVLGGLIGSNLLLILLVEWWLSRAINRLKLAVEEVDTAHYAQRLRALRWRVAGQTSRLLVFFWVGQFLVSWLATGWSGVVQLALAPRSWLVTVGLGLLAVYLFTKDQKKQLHQLR</sequence>
<proteinExistence type="predicted"/>
<feature type="transmembrane region" description="Helical" evidence="1">
    <location>
        <begin position="60"/>
        <end position="80"/>
    </location>
</feature>
<evidence type="ECO:0000313" key="3">
    <source>
        <dbReference type="EMBL" id="SMS13432.1"/>
    </source>
</evidence>
<dbReference type="Proteomes" id="UP000321794">
    <property type="component" value="Unassembled WGS sequence"/>
</dbReference>
<feature type="transmembrane region" description="Helical" evidence="1">
    <location>
        <begin position="117"/>
        <end position="135"/>
    </location>
</feature>
<protein>
    <submittedName>
        <fullName evidence="3">Uncharacterized protein</fullName>
    </submittedName>
</protein>
<dbReference type="RefSeq" id="WP_057733690.1">
    <property type="nucleotide sequence ID" value="NZ_BJZK01000013.1"/>
</dbReference>